<dbReference type="RefSeq" id="WP_021584543.1">
    <property type="nucleotide sequence ID" value="NZ_AWET01000044.1"/>
</dbReference>
<reference evidence="3 4" key="1">
    <citation type="submission" date="2013-08" db="EMBL/GenBank/DDBJ databases">
        <authorList>
            <person name="Durkin A.S."/>
            <person name="Haft D.R."/>
            <person name="McCorrison J."/>
            <person name="Torralba M."/>
            <person name="Gillis M."/>
            <person name="Haft D.H."/>
            <person name="Methe B."/>
            <person name="Sutton G."/>
            <person name="Nelson K.E."/>
        </authorList>
    </citation>
    <scope>NUCLEOTIDE SEQUENCE [LARGE SCALE GENOMIC DNA]</scope>
    <source>
        <strain evidence="3 4">F0068</strain>
    </source>
</reference>
<dbReference type="SUPFAM" id="SSF51445">
    <property type="entry name" value="(Trans)glycosidases"/>
    <property type="match status" value="1"/>
</dbReference>
<dbReference type="InterPro" id="IPR006047">
    <property type="entry name" value="GH13_cat_dom"/>
</dbReference>
<dbReference type="Gene3D" id="3.20.20.80">
    <property type="entry name" value="Glycosidases"/>
    <property type="match status" value="1"/>
</dbReference>
<proteinExistence type="predicted"/>
<comment type="caution">
    <text evidence="3">The sequence shown here is derived from an EMBL/GenBank/DDBJ whole genome shotgun (WGS) entry which is preliminary data.</text>
</comment>
<dbReference type="InterPro" id="IPR013783">
    <property type="entry name" value="Ig-like_fold"/>
</dbReference>
<gene>
    <name evidence="3" type="ORF">HMPREF1218_1143</name>
</gene>
<feature type="chain" id="PRO_5004629796" evidence="1">
    <location>
        <begin position="21"/>
        <end position="597"/>
    </location>
</feature>
<dbReference type="InterPro" id="IPR017853">
    <property type="entry name" value="GH"/>
</dbReference>
<evidence type="ECO:0000256" key="1">
    <source>
        <dbReference type="SAM" id="SignalP"/>
    </source>
</evidence>
<dbReference type="Gene3D" id="2.60.40.10">
    <property type="entry name" value="Immunoglobulins"/>
    <property type="match status" value="1"/>
</dbReference>
<dbReference type="GO" id="GO:0005975">
    <property type="term" value="P:carbohydrate metabolic process"/>
    <property type="evidence" value="ECO:0007669"/>
    <property type="project" value="InterPro"/>
</dbReference>
<dbReference type="PATRIC" id="fig|1081904.3.peg.1918"/>
<feature type="signal peptide" evidence="1">
    <location>
        <begin position="1"/>
        <end position="20"/>
    </location>
</feature>
<dbReference type="Proteomes" id="UP000016600">
    <property type="component" value="Unassembled WGS sequence"/>
</dbReference>
<dbReference type="EMBL" id="AWET01000044">
    <property type="protein sequence ID" value="ERJ99087.1"/>
    <property type="molecule type" value="Genomic_DNA"/>
</dbReference>
<evidence type="ECO:0000313" key="3">
    <source>
        <dbReference type="EMBL" id="ERJ99087.1"/>
    </source>
</evidence>
<dbReference type="Pfam" id="PF16738">
    <property type="entry name" value="CBM26"/>
    <property type="match status" value="1"/>
</dbReference>
<sequence>MKQFLTILFAMLTSSVCVFAQGWPANYGGVMLQGFYWDSYDDTQWTKLELQANELSQYFNLIWVPNSAYAGSLTKNMGYHPVYWYDHKSAFGTEAALRKMIQTFKTKGTGFIEDVVINHRNGASDWTDFPTEKVNGVSWQLTPVDICSDDEAAQNGKIVGPNKDTGEGWSGARDLDHTGTNVQKNVINYLKYLHENLGYIGYRYDFVKGYAPQYTGLYNHTVGAAYSVGEYWDGDAAKVKNWINGTKYDNVIQSAAFDFPMKYAINDALGNGKWNRLAESSLTNDAAYSRYSVTFVDNHDTGRSSESGGAPLYANVTAANAYILAMPGTPCVFLSHWKAHKTIIKKLITARKVVGLNNQSTILNAMAQADGFILNVQGTIGKTLLLLGTTTGIDLAGYKLAVEGENFKYYVSENVDISTINDIQEDTPPFTAPDFCKVNEGETCAFFEAPSNWTNTVFCWRWDKTHNYTGGKWPGTACTKVGTTTEGKAVWKWTWDEASINSVASNEGIIFSNNGNPQTTNLAFVNGGYYSLDGWKGTVKGTTTGISRTIGTDDKRKAMKVYTIDGRLVRHDANPVAPLQDLDKGIYVVGKKKYVVK</sequence>
<accession>U2L3J7</accession>
<organism evidence="3 4">
    <name type="scientific">Hoylesella pleuritidis F0068</name>
    <dbReference type="NCBI Taxonomy" id="1081904"/>
    <lineage>
        <taxon>Bacteria</taxon>
        <taxon>Pseudomonadati</taxon>
        <taxon>Bacteroidota</taxon>
        <taxon>Bacteroidia</taxon>
        <taxon>Bacteroidales</taxon>
        <taxon>Prevotellaceae</taxon>
        <taxon>Hoylesella</taxon>
    </lineage>
</organism>
<dbReference type="InterPro" id="IPR031965">
    <property type="entry name" value="CBM26"/>
</dbReference>
<evidence type="ECO:0000259" key="2">
    <source>
        <dbReference type="SMART" id="SM00642"/>
    </source>
</evidence>
<dbReference type="CDD" id="cd11314">
    <property type="entry name" value="AmyAc_arch_bac_plant_AmyA"/>
    <property type="match status" value="1"/>
</dbReference>
<keyword evidence="1" id="KW-0732">Signal</keyword>
<feature type="domain" description="Glycosyl hydrolase family 13 catalytic" evidence="2">
    <location>
        <begin position="29"/>
        <end position="351"/>
    </location>
</feature>
<protein>
    <submittedName>
        <fullName evidence="3">Alpha amylase, catalytic domain protein</fullName>
    </submittedName>
</protein>
<keyword evidence="4" id="KW-1185">Reference proteome</keyword>
<dbReference type="PANTHER" id="PTHR43447">
    <property type="entry name" value="ALPHA-AMYLASE"/>
    <property type="match status" value="1"/>
</dbReference>
<name>U2L3J7_9BACT</name>
<evidence type="ECO:0000313" key="4">
    <source>
        <dbReference type="Proteomes" id="UP000016600"/>
    </source>
</evidence>
<dbReference type="SMART" id="SM00642">
    <property type="entry name" value="Aamy"/>
    <property type="match status" value="1"/>
</dbReference>
<dbReference type="AlphaFoldDB" id="U2L3J7"/>